<sequence>MPTTHLGTKGQPLIAAKLALGTNNQNSQPQADAYIARTVLSNGYVAYRATLTNWLPDYQYLHRAPCPEVPVNGGEHWRHDNQSQVKRDTTLALLPHKRLVVSEDFPLGSPWPSNCAAKKGHLRDVKALSSSSSKLTGEKERENKAVKETAWWLKFDCRGVPEEMKGAMQEEDEEKERVKQRQAEKARFQGGRMVQRGNAKVWRKEPRFRGSGRVVTLDDPVKDGKELAFGEQILPSDLWRENRRWNAPTVEEGEGMRMEDIIREEPAYTIRTVQRRTPKKTVKKTIKKRVSFKTPLVEEIPYLQPPELLLPGSDSDCGLSVESNSGCEYDGFLDFSEDEAQGWVPVMVREDQKKEEEGWVSLTGSWMMLGGVPEEKKMVKL</sequence>
<evidence type="ECO:0000313" key="1">
    <source>
        <dbReference type="EMBL" id="KAK4643165.1"/>
    </source>
</evidence>
<dbReference type="EMBL" id="JAFFGZ010000006">
    <property type="protein sequence ID" value="KAK4643165.1"/>
    <property type="molecule type" value="Genomic_DNA"/>
</dbReference>
<dbReference type="RefSeq" id="XP_062732141.1">
    <property type="nucleotide sequence ID" value="XM_062878687.1"/>
</dbReference>
<reference evidence="1 2" key="1">
    <citation type="journal article" date="2023" name="bioRxiv">
        <title>High-quality genome assemblies of four members of thePodospora anserinaspecies complex.</title>
        <authorList>
            <person name="Ament-Velasquez S.L."/>
            <person name="Vogan A.A."/>
            <person name="Wallerman O."/>
            <person name="Hartmann F."/>
            <person name="Gautier V."/>
            <person name="Silar P."/>
            <person name="Giraud T."/>
            <person name="Johannesson H."/>
        </authorList>
    </citation>
    <scope>NUCLEOTIDE SEQUENCE [LARGE SCALE GENOMIC DNA]</scope>
    <source>
        <strain evidence="1 2">CBS 112042</strain>
    </source>
</reference>
<dbReference type="GeneID" id="87898169"/>
<name>A0ABR0FJG0_9PEZI</name>
<keyword evidence="2" id="KW-1185">Reference proteome</keyword>
<protein>
    <submittedName>
        <fullName evidence="1">Uncharacterized protein</fullName>
    </submittedName>
</protein>
<proteinExistence type="predicted"/>
<gene>
    <name evidence="1" type="ORF">QC761_403960</name>
</gene>
<dbReference type="Proteomes" id="UP001322138">
    <property type="component" value="Unassembled WGS sequence"/>
</dbReference>
<accession>A0ABR0FJG0</accession>
<comment type="caution">
    <text evidence="1">The sequence shown here is derived from an EMBL/GenBank/DDBJ whole genome shotgun (WGS) entry which is preliminary data.</text>
</comment>
<organism evidence="1 2">
    <name type="scientific">Podospora bellae-mahoneyi</name>
    <dbReference type="NCBI Taxonomy" id="2093777"/>
    <lineage>
        <taxon>Eukaryota</taxon>
        <taxon>Fungi</taxon>
        <taxon>Dikarya</taxon>
        <taxon>Ascomycota</taxon>
        <taxon>Pezizomycotina</taxon>
        <taxon>Sordariomycetes</taxon>
        <taxon>Sordariomycetidae</taxon>
        <taxon>Sordariales</taxon>
        <taxon>Podosporaceae</taxon>
        <taxon>Podospora</taxon>
    </lineage>
</organism>
<evidence type="ECO:0000313" key="2">
    <source>
        <dbReference type="Proteomes" id="UP001322138"/>
    </source>
</evidence>